<organism evidence="3">
    <name type="scientific">uncultured Poseidoniia archaeon</name>
    <dbReference type="NCBI Taxonomy" id="1697135"/>
    <lineage>
        <taxon>Archaea</taxon>
        <taxon>Methanobacteriati</taxon>
        <taxon>Thermoplasmatota</taxon>
        <taxon>Candidatus Poseidoniia</taxon>
        <taxon>environmental samples</taxon>
    </lineage>
</organism>
<dbReference type="Pfam" id="PF23435">
    <property type="entry name" value="DUF7121"/>
    <property type="match status" value="1"/>
</dbReference>
<feature type="coiled-coil region" evidence="1">
    <location>
        <begin position="47"/>
        <end position="88"/>
    </location>
</feature>
<proteinExistence type="predicted"/>
<accession>A0A1B1TCD7</accession>
<protein>
    <recommendedName>
        <fullName evidence="4">Archaeal coiled-coil protein</fullName>
    </recommendedName>
</protein>
<evidence type="ECO:0000256" key="2">
    <source>
        <dbReference type="SAM" id="MobiDB-lite"/>
    </source>
</evidence>
<reference evidence="3" key="2">
    <citation type="journal article" date="2015" name="ISME J.">
        <title>A new class of marine Euryarchaeota group II from the Mediterranean deep chlorophyll maximum.</title>
        <authorList>
            <person name="Martin-Cuadrado A.B."/>
            <person name="Garcia-Heredia I."/>
            <person name="Molto A.G."/>
            <person name="Lopez-Ubeda R."/>
            <person name="Kimes N."/>
            <person name="Lopez-Garcia P."/>
            <person name="Moreira D."/>
            <person name="Rodriguez-Valera F."/>
        </authorList>
    </citation>
    <scope>NUCLEOTIDE SEQUENCE</scope>
</reference>
<feature type="region of interest" description="Disordered" evidence="2">
    <location>
        <begin position="250"/>
        <end position="281"/>
    </location>
</feature>
<evidence type="ECO:0000313" key="3">
    <source>
        <dbReference type="EMBL" id="ANV79940.1"/>
    </source>
</evidence>
<dbReference type="InterPro" id="IPR055545">
    <property type="entry name" value="DUF7121"/>
</dbReference>
<evidence type="ECO:0000256" key="1">
    <source>
        <dbReference type="SAM" id="Coils"/>
    </source>
</evidence>
<dbReference type="AlphaFoldDB" id="A0A1B1TCD7"/>
<sequence length="281" mass="33020">MNTDELLAVTPEEMAKSLLARRQLLKQQLPTVIRTLEAEEQNLAPKAKKALEINKNINSKVSDLKEKRNEAQKKANELLKIVKESREKLIQNDGMINLDPSWKKEKMFEEIEDIEKKIQTSALDHKAERKLLDRRKKLIEENDKWLKQRRDLNPEMVTYIDARREMNSLYRLADKSHRNMLDGVEKAQPQHEKQKKIRDELREIRRQLDRARELLSQSDKAVEHWERRLDKGFGELGDGFKDLLSAQRKVAEGGDSSFARKKTSSKKTKKSLNNKKKEEEE</sequence>
<name>A0A1B1TCD7_9ARCH</name>
<feature type="coiled-coil region" evidence="1">
    <location>
        <begin position="194"/>
        <end position="228"/>
    </location>
</feature>
<keyword evidence="1" id="KW-0175">Coiled coil</keyword>
<feature type="compositionally biased region" description="Basic residues" evidence="2">
    <location>
        <begin position="259"/>
        <end position="274"/>
    </location>
</feature>
<dbReference type="EMBL" id="KP211862">
    <property type="protein sequence ID" value="ANV79940.1"/>
    <property type="molecule type" value="Genomic_DNA"/>
</dbReference>
<reference evidence="3" key="1">
    <citation type="submission" date="2014-11" db="EMBL/GenBank/DDBJ databases">
        <authorList>
            <person name="Zhu J."/>
            <person name="Qi W."/>
            <person name="Song R."/>
        </authorList>
    </citation>
    <scope>NUCLEOTIDE SEQUENCE</scope>
</reference>
<evidence type="ECO:0008006" key="4">
    <source>
        <dbReference type="Google" id="ProtNLM"/>
    </source>
</evidence>